<reference evidence="1" key="1">
    <citation type="submission" date="2019-08" db="EMBL/GenBank/DDBJ databases">
        <authorList>
            <person name="Kucharzyk K."/>
            <person name="Murdoch R.W."/>
            <person name="Higgins S."/>
            <person name="Loffler F."/>
        </authorList>
    </citation>
    <scope>NUCLEOTIDE SEQUENCE</scope>
</reference>
<proteinExistence type="predicted"/>
<organism evidence="1">
    <name type="scientific">bioreactor metagenome</name>
    <dbReference type="NCBI Taxonomy" id="1076179"/>
    <lineage>
        <taxon>unclassified sequences</taxon>
        <taxon>metagenomes</taxon>
        <taxon>ecological metagenomes</taxon>
    </lineage>
</organism>
<dbReference type="AntiFam" id="ANF00149">
    <property type="entry name" value="Shadow ORF (opposite cshA)"/>
</dbReference>
<protein>
    <recommendedName>
        <fullName evidence="2">NAD-specific glutamate dehydrogenase</fullName>
    </recommendedName>
</protein>
<dbReference type="AlphaFoldDB" id="A0A645E297"/>
<accession>A0A645E297</accession>
<evidence type="ECO:0008006" key="2">
    <source>
        <dbReference type="Google" id="ProtNLM"/>
    </source>
</evidence>
<comment type="caution">
    <text evidence="1">The sequence shown here is derived from an EMBL/GenBank/DDBJ whole genome shotgun (WGS) entry which is preliminary data.</text>
</comment>
<gene>
    <name evidence="1" type="ORF">SDC9_142836</name>
</gene>
<dbReference type="EMBL" id="VSSQ01042145">
    <property type="protein sequence ID" value="MPM95681.1"/>
    <property type="molecule type" value="Genomic_DNA"/>
</dbReference>
<sequence>MQCGGTQSVTLQGTRQTRTAQLAVGEDEGLANVALLEHGANRVPLVVIRDLVEALLHRGRRLVGTSHLDGHGVLQIAAGQTLDLGRERGREQQRGAALGQIGEDTLQIGQKADIQHAVGLVQHHIFHLIEHHILGLDVVQQTTGRGHQHLDAFFQLDGLRLHIHAAKHHGAAQLGVLGIQGNLLRHLVGQLTRGQQHQGTHRMAGRRCRGVFMAHQALQQGQGERRRLACAGLGCAHDVLAGQYHRNGLRLNRSHGLIAHVGHCACQGLSQVKIGERACH</sequence>
<name>A0A645E297_9ZZZZ</name>
<evidence type="ECO:0000313" key="1">
    <source>
        <dbReference type="EMBL" id="MPM95681.1"/>
    </source>
</evidence>